<keyword evidence="1" id="KW-1133">Transmembrane helix</keyword>
<dbReference type="Proteomes" id="UP000262029">
    <property type="component" value="Chromosome"/>
</dbReference>
<organism evidence="2 4">
    <name type="scientific">Aliarcobacter skirrowii CCUG 10374</name>
    <dbReference type="NCBI Taxonomy" id="1032239"/>
    <lineage>
        <taxon>Bacteria</taxon>
        <taxon>Pseudomonadati</taxon>
        <taxon>Campylobacterota</taxon>
        <taxon>Epsilonproteobacteria</taxon>
        <taxon>Campylobacterales</taxon>
        <taxon>Arcobacteraceae</taxon>
        <taxon>Aliarcobacter</taxon>
    </lineage>
</organism>
<dbReference type="EMBL" id="NXIC01000003">
    <property type="protein sequence ID" value="RXI25873.1"/>
    <property type="molecule type" value="Genomic_DNA"/>
</dbReference>
<reference evidence="3 5" key="1">
    <citation type="submission" date="2017-09" db="EMBL/GenBank/DDBJ databases">
        <title>Genomics of the genus Arcobacter.</title>
        <authorList>
            <person name="Perez-Cataluna A."/>
            <person name="Figueras M.J."/>
            <person name="Salas-Masso N."/>
        </authorList>
    </citation>
    <scope>NUCLEOTIDE SEQUENCE [LARGE SCALE GENOMIC DNA]</scope>
    <source>
        <strain evidence="3 5">LMG 6621</strain>
    </source>
</reference>
<evidence type="ECO:0000313" key="3">
    <source>
        <dbReference type="EMBL" id="RXI25873.1"/>
    </source>
</evidence>
<accession>A0AAD0SLN2</accession>
<proteinExistence type="predicted"/>
<dbReference type="GeneID" id="61751004"/>
<sequence>MLHKDNIKVEDKNIDNSMIIICDECSEENKILLSKDIKCKKCEKSFVGNKYKSYIISGLTTLLIGSGIGAVADSYLNIQRPSVKTEYKMMSWCTFYYGKTEIVRDNCACAVESMAGIVDAQKARLYGESWLIDILKDKYKSCKN</sequence>
<evidence type="ECO:0000313" key="5">
    <source>
        <dbReference type="Proteomes" id="UP000290580"/>
    </source>
</evidence>
<protein>
    <recommendedName>
        <fullName evidence="6">Transmembrane protein</fullName>
    </recommendedName>
</protein>
<evidence type="ECO:0008006" key="6">
    <source>
        <dbReference type="Google" id="ProtNLM"/>
    </source>
</evidence>
<feature type="transmembrane region" description="Helical" evidence="1">
    <location>
        <begin position="54"/>
        <end position="76"/>
    </location>
</feature>
<dbReference type="EMBL" id="CP032099">
    <property type="protein sequence ID" value="AXX85056.1"/>
    <property type="molecule type" value="Genomic_DNA"/>
</dbReference>
<name>A0AAD0SLN2_9BACT</name>
<dbReference type="RefSeq" id="WP_066351616.1">
    <property type="nucleotide sequence ID" value="NZ_CP032099.1"/>
</dbReference>
<dbReference type="Proteomes" id="UP000290580">
    <property type="component" value="Unassembled WGS sequence"/>
</dbReference>
<evidence type="ECO:0000256" key="1">
    <source>
        <dbReference type="SAM" id="Phobius"/>
    </source>
</evidence>
<reference evidence="2 4" key="2">
    <citation type="submission" date="2018-08" db="EMBL/GenBank/DDBJ databases">
        <title>Complete genome of the Arcobacter skirrowii type strain LMG 6621.</title>
        <authorList>
            <person name="Miller W.G."/>
            <person name="Yee E."/>
            <person name="Bono J.L."/>
        </authorList>
    </citation>
    <scope>NUCLEOTIDE SEQUENCE [LARGE SCALE GENOMIC DNA]</scope>
    <source>
        <strain evidence="2 4">CCUG 10374</strain>
    </source>
</reference>
<evidence type="ECO:0000313" key="4">
    <source>
        <dbReference type="Proteomes" id="UP000262029"/>
    </source>
</evidence>
<dbReference type="AlphaFoldDB" id="A0AAD0SLN2"/>
<keyword evidence="1" id="KW-0472">Membrane</keyword>
<gene>
    <name evidence="2" type="ORF">ASKIR_1252</name>
    <name evidence="3" type="ORF">CP959_06115</name>
</gene>
<keyword evidence="1" id="KW-0812">Transmembrane</keyword>
<evidence type="ECO:0000313" key="2">
    <source>
        <dbReference type="EMBL" id="AXX85056.1"/>
    </source>
</evidence>
<keyword evidence="5" id="KW-1185">Reference proteome</keyword>